<dbReference type="SUPFAM" id="SSF57362">
    <property type="entry name" value="BPTI-like"/>
    <property type="match status" value="1"/>
</dbReference>
<feature type="non-terminal residue" evidence="1">
    <location>
        <position position="1"/>
    </location>
</feature>
<dbReference type="Gene3D" id="4.10.410.10">
    <property type="entry name" value="Pancreatic trypsin inhibitor Kunitz domain"/>
    <property type="match status" value="1"/>
</dbReference>
<dbReference type="EMBL" id="GEFH01001386">
    <property type="protein sequence ID" value="JAP67195.1"/>
    <property type="molecule type" value="mRNA"/>
</dbReference>
<protein>
    <submittedName>
        <fullName evidence="1">Putative kunitz-like peptide</fullName>
    </submittedName>
</protein>
<dbReference type="InterPro" id="IPR036880">
    <property type="entry name" value="Kunitz_BPTI_sf"/>
</dbReference>
<dbReference type="AlphaFoldDB" id="A0A131XLX6"/>
<organism evidence="1">
    <name type="scientific">Hyalomma excavatum</name>
    <dbReference type="NCBI Taxonomy" id="257692"/>
    <lineage>
        <taxon>Eukaryota</taxon>
        <taxon>Metazoa</taxon>
        <taxon>Ecdysozoa</taxon>
        <taxon>Arthropoda</taxon>
        <taxon>Chelicerata</taxon>
        <taxon>Arachnida</taxon>
        <taxon>Acari</taxon>
        <taxon>Parasitiformes</taxon>
        <taxon>Ixodida</taxon>
        <taxon>Ixodoidea</taxon>
        <taxon>Ixodidae</taxon>
        <taxon>Hyalomminae</taxon>
        <taxon>Hyalomma</taxon>
    </lineage>
</organism>
<name>A0A131XLX6_9ACAR</name>
<reference evidence="1" key="1">
    <citation type="journal article" date="2017" name="Ticks Tick Borne Dis.">
        <title>An insight into the sialome of Hyalomma excavatum.</title>
        <authorList>
            <person name="Ribeiro J.M."/>
            <person name="Slovak M."/>
            <person name="Francischetti I.M."/>
        </authorList>
    </citation>
    <scope>NUCLEOTIDE SEQUENCE</scope>
    <source>
        <strain evidence="1">Samish</strain>
        <tissue evidence="1">Salivary glands</tissue>
    </source>
</reference>
<accession>A0A131XLX6</accession>
<dbReference type="GO" id="GO:0004867">
    <property type="term" value="F:serine-type endopeptidase inhibitor activity"/>
    <property type="evidence" value="ECO:0007669"/>
    <property type="project" value="InterPro"/>
</dbReference>
<proteinExistence type="evidence at transcript level"/>
<sequence length="182" mass="21075">VNGRCLMEATVEDCDTILSGWSYSNESKTCAKGFICMNCANRFDSKLECTNTCPQAPVRKQNRNNRRCRHWLLRGGECQVSWFEFKKNKQGVKRRLLYYTGCEGDKDTLYVYDFLRKKCHAVKNRTALQRRQANEANEAIEEIIMERAQPIARALDPEPPTPVYRMRRAVISKNHHQPKSGA</sequence>
<evidence type="ECO:0000313" key="1">
    <source>
        <dbReference type="EMBL" id="JAP67195.1"/>
    </source>
</evidence>